<reference evidence="1 2" key="1">
    <citation type="submission" date="2011-06" db="EMBL/GenBank/DDBJ databases">
        <authorList>
            <person name="Muzny D."/>
            <person name="Qin X."/>
            <person name="Deng J."/>
            <person name="Jiang H."/>
            <person name="Liu Y."/>
            <person name="Qu J."/>
            <person name="Song X.-Z."/>
            <person name="Zhang L."/>
            <person name="Thornton R."/>
            <person name="Coyle M."/>
            <person name="Francisco L."/>
            <person name="Jackson L."/>
            <person name="Javaid M."/>
            <person name="Korchina V."/>
            <person name="Kovar C."/>
            <person name="Mata R."/>
            <person name="Mathew T."/>
            <person name="Ngo R."/>
            <person name="Nguyen L."/>
            <person name="Nguyen N."/>
            <person name="Okwuonu G."/>
            <person name="Ongeri F."/>
            <person name="Pham C."/>
            <person name="Simmons D."/>
            <person name="Wilczek-Boney K."/>
            <person name="Hale W."/>
            <person name="Jakkamsetti A."/>
            <person name="Pham P."/>
            <person name="Ruth R."/>
            <person name="San Lucas F."/>
            <person name="Warren J."/>
            <person name="Zhang J."/>
            <person name="Zhao Z."/>
            <person name="Zhou C."/>
            <person name="Zhu D."/>
            <person name="Lee S."/>
            <person name="Bess C."/>
            <person name="Blankenburg K."/>
            <person name="Forbes L."/>
            <person name="Fu Q."/>
            <person name="Gubbala S."/>
            <person name="Hirani K."/>
            <person name="Jayaseelan J.C."/>
            <person name="Lara F."/>
            <person name="Munidasa M."/>
            <person name="Palculict T."/>
            <person name="Patil S."/>
            <person name="Pu L.-L."/>
            <person name="Saada N."/>
            <person name="Tang L."/>
            <person name="Weissenberger G."/>
            <person name="Zhu Y."/>
            <person name="Hemphill L."/>
            <person name="Shang Y."/>
            <person name="Youmans B."/>
            <person name="Ayvaz T."/>
            <person name="Ross M."/>
            <person name="Santibanez J."/>
            <person name="Aqrawi P."/>
            <person name="Gross S."/>
            <person name="Joshi V."/>
            <person name="Fowler G."/>
            <person name="Nazareth L."/>
            <person name="Reid J."/>
            <person name="Worley K."/>
            <person name="Petrosino J."/>
            <person name="Highlander S."/>
            <person name="Gibbs R."/>
        </authorList>
    </citation>
    <scope>NUCLEOTIDE SEQUENCE [LARGE SCALE GENOMIC DNA]</scope>
    <source>
        <strain evidence="1 2">9715</strain>
    </source>
</reference>
<evidence type="ECO:0000313" key="2">
    <source>
        <dbReference type="Proteomes" id="UP000005336"/>
    </source>
</evidence>
<protein>
    <submittedName>
        <fullName evidence="1">Uncharacterized protein</fullName>
    </submittedName>
</protein>
<organism evidence="1 2">
    <name type="scientific">Neisseria wadsworthii 9715</name>
    <dbReference type="NCBI Taxonomy" id="1030841"/>
    <lineage>
        <taxon>Bacteria</taxon>
        <taxon>Pseudomonadati</taxon>
        <taxon>Pseudomonadota</taxon>
        <taxon>Betaproteobacteria</taxon>
        <taxon>Neisseriales</taxon>
        <taxon>Neisseriaceae</taxon>
        <taxon>Neisseria</taxon>
    </lineage>
</organism>
<proteinExistence type="predicted"/>
<keyword evidence="2" id="KW-1185">Reference proteome</keyword>
<sequence>MNKFTYITVFIIRQNTFLKVSLTRYYVWIPLNPFSLRLPQYRVPFCSKITRGSSMANNRKYPFKPIKMPV</sequence>
<evidence type="ECO:0000313" key="1">
    <source>
        <dbReference type="EMBL" id="EGZ48042.1"/>
    </source>
</evidence>
<dbReference type="Proteomes" id="UP000005336">
    <property type="component" value="Unassembled WGS sequence"/>
</dbReference>
<dbReference type="AlphaFoldDB" id="G4CPC8"/>
<dbReference type="HOGENOM" id="CLU_2753738_0_0_4"/>
<dbReference type="EMBL" id="AGAZ01000036">
    <property type="protein sequence ID" value="EGZ48042.1"/>
    <property type="molecule type" value="Genomic_DNA"/>
</dbReference>
<comment type="caution">
    <text evidence="1">The sequence shown here is derived from an EMBL/GenBank/DDBJ whole genome shotgun (WGS) entry which is preliminary data.</text>
</comment>
<name>G4CPC8_9NEIS</name>
<accession>G4CPC8</accession>
<gene>
    <name evidence="1" type="ORF">HMPREF9370_0938</name>
</gene>